<keyword evidence="3" id="KW-0560">Oxidoreductase</keyword>
<dbReference type="RefSeq" id="WP_093991522.1">
    <property type="nucleotide sequence ID" value="NZ_FXZK01000002.1"/>
</dbReference>
<dbReference type="InterPro" id="IPR056148">
    <property type="entry name" value="NQRA_2nd"/>
</dbReference>
<name>A0A238LC87_9RHOB</name>
<proteinExistence type="predicted"/>
<evidence type="ECO:0000313" key="3">
    <source>
        <dbReference type="EMBL" id="SMY07309.1"/>
    </source>
</evidence>
<dbReference type="AlphaFoldDB" id="A0A238LC87"/>
<evidence type="ECO:0000259" key="1">
    <source>
        <dbReference type="Pfam" id="PF11973"/>
    </source>
</evidence>
<dbReference type="InterPro" id="IPR008703">
    <property type="entry name" value="NqrA"/>
</dbReference>
<dbReference type="OrthoDB" id="9774536at2"/>
<gene>
    <name evidence="3" type="primary">nqrA</name>
    <name evidence="3" type="ORF">LOM8899_01442</name>
</gene>
<feature type="domain" description="Na(+)-translocating NADH-quinone reductase subunit A C-terminal" evidence="1">
    <location>
        <begin position="265"/>
        <end position="310"/>
    </location>
</feature>
<dbReference type="Pfam" id="PF24836">
    <property type="entry name" value="NQRA_2nd"/>
    <property type="match status" value="1"/>
</dbReference>
<dbReference type="InterPro" id="IPR022615">
    <property type="entry name" value="NqrA_C_domain"/>
</dbReference>
<dbReference type="Pfam" id="PF11973">
    <property type="entry name" value="NQRA_SLBB"/>
    <property type="match status" value="1"/>
</dbReference>
<dbReference type="EMBL" id="FXZK01000002">
    <property type="protein sequence ID" value="SMY07309.1"/>
    <property type="molecule type" value="Genomic_DNA"/>
</dbReference>
<dbReference type="PANTHER" id="PTHR37839:SF1">
    <property type="entry name" value="NA(+)-TRANSLOCATING NADH-QUINONE REDUCTASE SUBUNIT A"/>
    <property type="match status" value="1"/>
</dbReference>
<evidence type="ECO:0000259" key="2">
    <source>
        <dbReference type="Pfam" id="PF24836"/>
    </source>
</evidence>
<reference evidence="3 4" key="1">
    <citation type="submission" date="2017-05" db="EMBL/GenBank/DDBJ databases">
        <authorList>
            <person name="Song R."/>
            <person name="Chenine A.L."/>
            <person name="Ruprecht R.M."/>
        </authorList>
    </citation>
    <scope>NUCLEOTIDE SEQUENCE [LARGE SCALE GENOMIC DNA]</scope>
    <source>
        <strain evidence="3 4">CECT 8899</strain>
    </source>
</reference>
<protein>
    <submittedName>
        <fullName evidence="3">Na(+)-translocating NADH-quinone reductase subunit A</fullName>
        <ecNumber evidence="3">1.6.5.-</ecNumber>
    </submittedName>
</protein>
<organism evidence="3 4">
    <name type="scientific">Flavimaricola marinus</name>
    <dbReference type="NCBI Taxonomy" id="1819565"/>
    <lineage>
        <taxon>Bacteria</taxon>
        <taxon>Pseudomonadati</taxon>
        <taxon>Pseudomonadota</taxon>
        <taxon>Alphaproteobacteria</taxon>
        <taxon>Rhodobacterales</taxon>
        <taxon>Paracoccaceae</taxon>
        <taxon>Flavimaricola</taxon>
    </lineage>
</organism>
<dbReference type="PANTHER" id="PTHR37839">
    <property type="entry name" value="NA(+)-TRANSLOCATING NADH-QUINONE REDUCTASE SUBUNIT A"/>
    <property type="match status" value="1"/>
</dbReference>
<dbReference type="GO" id="GO:0016655">
    <property type="term" value="F:oxidoreductase activity, acting on NAD(P)H, quinone or similar compound as acceptor"/>
    <property type="evidence" value="ECO:0007669"/>
    <property type="project" value="InterPro"/>
</dbReference>
<evidence type="ECO:0000313" key="4">
    <source>
        <dbReference type="Proteomes" id="UP000201613"/>
    </source>
</evidence>
<dbReference type="EC" id="1.6.5.-" evidence="3"/>
<dbReference type="GO" id="GO:0006814">
    <property type="term" value="P:sodium ion transport"/>
    <property type="evidence" value="ECO:0007669"/>
    <property type="project" value="InterPro"/>
</dbReference>
<dbReference type="Proteomes" id="UP000201613">
    <property type="component" value="Unassembled WGS sequence"/>
</dbReference>
<sequence>MSAFTVRAGLTPRFTSPPIGTGAEEIVTEEAAVGAPDSQNDAFTSVVKEGDLVGQGAAVARSRNSTDICLVAPIAGRVARVTELPGHKLQEILLFREVDGGVRTHDLTEADSESGLRRLMQGAGLWPLLRRRPFGGMPDHAETPAAIVVMAVDTRPFAPDPIQALCGREEAISRGLAALLTLTEGPVFVCRPDNRAFPWLGDSNDRLRAVQSGSRHPQGSAGIRIHQAFPAGLEAPVWDIHAEDVAALGELLSTGQMPMMRLVHIAGEALRDARSIRTHPGADLRQLTQRIVAPGPHVVMSGSPLDGHRSHWLRHRDRQVTVLRRETDAARRPHWLLSALTRSASVRPAIPTAALSQAFGAALPATPFIRALGAGDDETAMKLGILSLLEEDVALADYVLSETGQVASQLRAMLDRIQSEYAA</sequence>
<keyword evidence="4" id="KW-1185">Reference proteome</keyword>
<accession>A0A238LC87</accession>
<feature type="domain" description="NqrA second alpha/beta" evidence="2">
    <location>
        <begin position="114"/>
        <end position="257"/>
    </location>
</feature>